<accession>A0A554S7W0</accession>
<dbReference type="AlphaFoldDB" id="A0A554S7W0"/>
<evidence type="ECO:0000313" key="1">
    <source>
        <dbReference type="EMBL" id="TSD62434.1"/>
    </source>
</evidence>
<evidence type="ECO:0000313" key="2">
    <source>
        <dbReference type="Proteomes" id="UP000316988"/>
    </source>
</evidence>
<comment type="caution">
    <text evidence="1">The sequence shown here is derived from an EMBL/GenBank/DDBJ whole genome shotgun (WGS) entry which is preliminary data.</text>
</comment>
<evidence type="ECO:0008006" key="3">
    <source>
        <dbReference type="Google" id="ProtNLM"/>
    </source>
</evidence>
<protein>
    <recommendedName>
        <fullName evidence="3">Serine/arginine repetitive matrix protein 2</fullName>
    </recommendedName>
</protein>
<gene>
    <name evidence="1" type="ORF">FNM00_12475</name>
</gene>
<dbReference type="OrthoDB" id="3239759at2"/>
<dbReference type="EMBL" id="VLNT01000009">
    <property type="protein sequence ID" value="TSD62434.1"/>
    <property type="molecule type" value="Genomic_DNA"/>
</dbReference>
<dbReference type="RefSeq" id="WP_143913868.1">
    <property type="nucleotide sequence ID" value="NZ_VLNT01000009.1"/>
</dbReference>
<reference evidence="1 2" key="1">
    <citation type="submission" date="2019-07" db="EMBL/GenBank/DDBJ databases">
        <authorList>
            <person name="Zhao L.H."/>
        </authorList>
    </citation>
    <scope>NUCLEOTIDE SEQUENCE [LARGE SCALE GENOMIC DNA]</scope>
    <source>
        <strain evidence="1 2">Co35</strain>
    </source>
</reference>
<keyword evidence="2" id="KW-1185">Reference proteome</keyword>
<name>A0A554S7W0_9ACTN</name>
<organism evidence="1 2">
    <name type="scientific">Aeromicrobium piscarium</name>
    <dbReference type="NCBI Taxonomy" id="2590901"/>
    <lineage>
        <taxon>Bacteria</taxon>
        <taxon>Bacillati</taxon>
        <taxon>Actinomycetota</taxon>
        <taxon>Actinomycetes</taxon>
        <taxon>Propionibacteriales</taxon>
        <taxon>Nocardioidaceae</taxon>
        <taxon>Aeromicrobium</taxon>
    </lineage>
</organism>
<proteinExistence type="predicted"/>
<dbReference type="Proteomes" id="UP000316988">
    <property type="component" value="Unassembled WGS sequence"/>
</dbReference>
<sequence>MTIDEQPNVSAGGEDYTSSEGLRALLCRLHAAGPGAWQDDQTAADLMAYAADKYAALARKHQLDPWEAATAAFEAMQYRSTRKAADPWAMVTHAVRVTCIFEERGQGMLCSTQQARRRHFSVFHDAERFSDREIPLSEWHPVFHVTDEPDLDEDAGGDAAAAGRKGMSATAAVEETIALFTEWGWPAATARTAIEHVCGVLARAGSRQTAYESLRRDQHARALLDLPTKSWSALLRILLGHPHPAYAATDTGRGVLLRLLISQSQQMLLDDHDLRLAVEAAAPERGGR</sequence>